<dbReference type="EMBL" id="BQXS01010836">
    <property type="protein sequence ID" value="GKT34611.1"/>
    <property type="molecule type" value="Genomic_DNA"/>
</dbReference>
<evidence type="ECO:0000313" key="3">
    <source>
        <dbReference type="Proteomes" id="UP001057375"/>
    </source>
</evidence>
<dbReference type="Proteomes" id="UP001057375">
    <property type="component" value="Unassembled WGS sequence"/>
</dbReference>
<keyword evidence="3" id="KW-1185">Reference proteome</keyword>
<accession>A0ABQ5KRJ6</accession>
<feature type="region of interest" description="Disordered" evidence="1">
    <location>
        <begin position="141"/>
        <end position="162"/>
    </location>
</feature>
<comment type="caution">
    <text evidence="2">The sequence shown here is derived from an EMBL/GenBank/DDBJ whole genome shotgun (WGS) entry which is preliminary data.</text>
</comment>
<gene>
    <name evidence="2" type="ORF">ADUPG1_007936</name>
</gene>
<proteinExistence type="predicted"/>
<sequence length="179" mass="20108">TKLSEMATENTHLHAVIAKCVSRLKECFDMLRRTHDIRYSFDSIISSLQPLSFDSYSSGPSLQQPLTSGSPLFPAISFPALPQLISHPSSLPQVPDVFSGLHACIQTLKEKASDSMIKWKSEKREWKREIEKLEAKIKREERVSHASSLLPPKPPSARTLSSTEKLRLAVKELLDATNR</sequence>
<feature type="non-terminal residue" evidence="2">
    <location>
        <position position="1"/>
    </location>
</feature>
<name>A0ABQ5KRJ6_9EUKA</name>
<evidence type="ECO:0000313" key="2">
    <source>
        <dbReference type="EMBL" id="GKT34611.1"/>
    </source>
</evidence>
<evidence type="ECO:0000256" key="1">
    <source>
        <dbReference type="SAM" id="MobiDB-lite"/>
    </source>
</evidence>
<organism evidence="2 3">
    <name type="scientific">Aduncisulcus paluster</name>
    <dbReference type="NCBI Taxonomy" id="2918883"/>
    <lineage>
        <taxon>Eukaryota</taxon>
        <taxon>Metamonada</taxon>
        <taxon>Carpediemonas-like organisms</taxon>
        <taxon>Aduncisulcus</taxon>
    </lineage>
</organism>
<protein>
    <submittedName>
        <fullName evidence="2">Uncharacterized protein</fullName>
    </submittedName>
</protein>
<reference evidence="2" key="1">
    <citation type="submission" date="2022-03" db="EMBL/GenBank/DDBJ databases">
        <title>Draft genome sequence of Aduncisulcus paluster, a free-living microaerophilic Fornicata.</title>
        <authorList>
            <person name="Yuyama I."/>
            <person name="Kume K."/>
            <person name="Tamura T."/>
            <person name="Inagaki Y."/>
            <person name="Hashimoto T."/>
        </authorList>
    </citation>
    <scope>NUCLEOTIDE SEQUENCE</scope>
    <source>
        <strain evidence="2">NY0171</strain>
    </source>
</reference>